<evidence type="ECO:0000256" key="8">
    <source>
        <dbReference type="SAM" id="MobiDB-lite"/>
    </source>
</evidence>
<evidence type="ECO:0000256" key="6">
    <source>
        <dbReference type="ARBA" id="ARBA00023316"/>
    </source>
</evidence>
<evidence type="ECO:0000313" key="9">
    <source>
        <dbReference type="EMBL" id="RCG26170.1"/>
    </source>
</evidence>
<keyword evidence="5 7" id="KW-0456">Lyase</keyword>
<feature type="compositionally biased region" description="Acidic residues" evidence="8">
    <location>
        <begin position="1"/>
        <end position="16"/>
    </location>
</feature>
<feature type="transmembrane region" description="Helical" evidence="7">
    <location>
        <begin position="44"/>
        <end position="67"/>
    </location>
</feature>
<dbReference type="EMBL" id="QOIL01000020">
    <property type="protein sequence ID" value="RCG26170.1"/>
    <property type="molecule type" value="Genomic_DNA"/>
</dbReference>
<dbReference type="PANTHER" id="PTHR30518:SF2">
    <property type="entry name" value="ENDOLYTIC MUREIN TRANSGLYCOSYLASE"/>
    <property type="match status" value="1"/>
</dbReference>
<protein>
    <recommendedName>
        <fullName evidence="7">Endolytic murein transglycosylase</fullName>
        <ecNumber evidence="7">4.2.2.29</ecNumber>
    </recommendedName>
    <alternativeName>
        <fullName evidence="7">Peptidoglycan lytic transglycosylase</fullName>
    </alternativeName>
    <alternativeName>
        <fullName evidence="7">Peptidoglycan polymerization terminase</fullName>
    </alternativeName>
</protein>
<evidence type="ECO:0000256" key="2">
    <source>
        <dbReference type="ARBA" id="ARBA00022692"/>
    </source>
</evidence>
<comment type="catalytic activity">
    <reaction evidence="7">
        <text>a peptidoglycan chain = a peptidoglycan chain with N-acetyl-1,6-anhydromuramyl-[peptide] at the reducing end + a peptidoglycan chain with N-acetylglucosamine at the non-reducing end.</text>
        <dbReference type="EC" id="4.2.2.29"/>
    </reaction>
</comment>
<dbReference type="CDD" id="cd08010">
    <property type="entry name" value="MltG_like"/>
    <property type="match status" value="1"/>
</dbReference>
<comment type="similarity">
    <text evidence="7">Belongs to the transglycosylase MltG family.</text>
</comment>
<dbReference type="Gene3D" id="3.30.1490.480">
    <property type="entry name" value="Endolytic murein transglycosylase"/>
    <property type="match status" value="1"/>
</dbReference>
<dbReference type="EC" id="4.2.2.29" evidence="7"/>
<dbReference type="InterPro" id="IPR003770">
    <property type="entry name" value="MLTG-like"/>
</dbReference>
<dbReference type="GO" id="GO:0071555">
    <property type="term" value="P:cell wall organization"/>
    <property type="evidence" value="ECO:0007669"/>
    <property type="project" value="UniProtKB-KW"/>
</dbReference>
<keyword evidence="1 7" id="KW-1003">Cell membrane</keyword>
<keyword evidence="4 7" id="KW-0472">Membrane</keyword>
<evidence type="ECO:0000256" key="3">
    <source>
        <dbReference type="ARBA" id="ARBA00022989"/>
    </source>
</evidence>
<evidence type="ECO:0000256" key="1">
    <source>
        <dbReference type="ARBA" id="ARBA00022475"/>
    </source>
</evidence>
<dbReference type="HAMAP" id="MF_02065">
    <property type="entry name" value="MltG"/>
    <property type="match status" value="1"/>
</dbReference>
<evidence type="ECO:0000256" key="7">
    <source>
        <dbReference type="HAMAP-Rule" id="MF_02065"/>
    </source>
</evidence>
<sequence>MSDLDLDSLLGAEDDEGPRRRSRGGSRASRARSRRRQRRQRRKGFVAFFVAMIIIVGVLGVGGYYGYTWVRDVAVADDYAGPGTGEVVVEIKEGQSAGEVAQTLVDQGVVASERAFVNAIDAAGKTSSLQPGQYKLRKGMAAASAVPLLDPKLRMLTTLTIREGLRLSQILAQLSTATGKPVSAFQKAAKDTKALELPSYAKGRLEGFAFPATYEIAPKATPDEILANMVSRFNDAAKDADLVDAAKRVGRTPLEIVTIASIVQAEAGNVRDMPKVARVIYNRLNRDPQMKLQMDSTVMYGLNKFGIAATHEELKSRSPYNTYARLGLPPGPIGNPGDHAIQAALKPAPGSWLFFVTTDPKRGITKFTDSESEFFKLAEEFNKNHGAG</sequence>
<dbReference type="GO" id="GO:0005886">
    <property type="term" value="C:plasma membrane"/>
    <property type="evidence" value="ECO:0007669"/>
    <property type="project" value="UniProtKB-SubCell"/>
</dbReference>
<dbReference type="NCBIfam" id="TIGR00247">
    <property type="entry name" value="endolytic transglycosylase MltG"/>
    <property type="match status" value="1"/>
</dbReference>
<dbReference type="GO" id="GO:0008932">
    <property type="term" value="F:lytic endotransglycosylase activity"/>
    <property type="evidence" value="ECO:0007669"/>
    <property type="project" value="UniProtKB-UniRule"/>
</dbReference>
<comment type="subcellular location">
    <subcellularLocation>
        <location evidence="7">Cell membrane</location>
        <topology evidence="7">Single-pass membrane protein</topology>
    </subcellularLocation>
</comment>
<keyword evidence="10" id="KW-1185">Reference proteome</keyword>
<comment type="function">
    <text evidence="7">Functions as a peptidoglycan terminase that cleaves nascent peptidoglycan strands endolytically to terminate their elongation.</text>
</comment>
<keyword evidence="6 7" id="KW-0961">Cell wall biogenesis/degradation</keyword>
<accession>A0A367F9C2</accession>
<dbReference type="GO" id="GO:0009252">
    <property type="term" value="P:peptidoglycan biosynthetic process"/>
    <property type="evidence" value="ECO:0007669"/>
    <property type="project" value="UniProtKB-UniRule"/>
</dbReference>
<name>A0A367F9C2_9ACTN</name>
<evidence type="ECO:0000256" key="4">
    <source>
        <dbReference type="ARBA" id="ARBA00023136"/>
    </source>
</evidence>
<dbReference type="Proteomes" id="UP000253094">
    <property type="component" value="Unassembled WGS sequence"/>
</dbReference>
<keyword evidence="3 7" id="KW-1133">Transmembrane helix</keyword>
<organism evidence="9 10">
    <name type="scientific">Sphaerisporangium album</name>
    <dbReference type="NCBI Taxonomy" id="509200"/>
    <lineage>
        <taxon>Bacteria</taxon>
        <taxon>Bacillati</taxon>
        <taxon>Actinomycetota</taxon>
        <taxon>Actinomycetes</taxon>
        <taxon>Streptosporangiales</taxon>
        <taxon>Streptosporangiaceae</taxon>
        <taxon>Sphaerisporangium</taxon>
    </lineage>
</organism>
<dbReference type="OrthoDB" id="9814591at2"/>
<evidence type="ECO:0000313" key="10">
    <source>
        <dbReference type="Proteomes" id="UP000253094"/>
    </source>
</evidence>
<dbReference type="RefSeq" id="WP_114032208.1">
    <property type="nucleotide sequence ID" value="NZ_QOIL01000020.1"/>
</dbReference>
<evidence type="ECO:0000256" key="5">
    <source>
        <dbReference type="ARBA" id="ARBA00023239"/>
    </source>
</evidence>
<dbReference type="PANTHER" id="PTHR30518">
    <property type="entry name" value="ENDOLYTIC MUREIN TRANSGLYCOSYLASE"/>
    <property type="match status" value="1"/>
</dbReference>
<keyword evidence="2 7" id="KW-0812">Transmembrane</keyword>
<comment type="caution">
    <text evidence="9">The sequence shown here is derived from an EMBL/GenBank/DDBJ whole genome shotgun (WGS) entry which is preliminary data.</text>
</comment>
<feature type="region of interest" description="Disordered" evidence="8">
    <location>
        <begin position="1"/>
        <end position="38"/>
    </location>
</feature>
<reference evidence="9 10" key="1">
    <citation type="submission" date="2018-06" db="EMBL/GenBank/DDBJ databases">
        <title>Sphaerisporangium craniellae sp. nov., isolated from a marine sponge in the South China Sea.</title>
        <authorList>
            <person name="Li L."/>
        </authorList>
    </citation>
    <scope>NUCLEOTIDE SEQUENCE [LARGE SCALE GENOMIC DNA]</scope>
    <source>
        <strain evidence="9 10">CCTCC AA 208026</strain>
    </source>
</reference>
<gene>
    <name evidence="7 9" type="primary">mltG</name>
    <name evidence="9" type="ORF">DQ384_29795</name>
</gene>
<feature type="compositionally biased region" description="Basic residues" evidence="8">
    <location>
        <begin position="20"/>
        <end position="38"/>
    </location>
</feature>
<feature type="site" description="Important for catalytic activity" evidence="7">
    <location>
        <position position="266"/>
    </location>
</feature>
<proteinExistence type="inferred from homology"/>
<dbReference type="AlphaFoldDB" id="A0A367F9C2"/>
<dbReference type="Pfam" id="PF02618">
    <property type="entry name" value="YceG"/>
    <property type="match status" value="1"/>
</dbReference>